<evidence type="ECO:0000256" key="7">
    <source>
        <dbReference type="ARBA" id="ARBA00030836"/>
    </source>
</evidence>
<sequence length="388" mass="43759">MSLSFLLRAWPAVAFLAVVWSFGGRPAVAADLPTILLTGFEPFGKEKPPNPSWEGIKALDGREWNGFRLVARQLPVVWDEPLKRVEALVAELHPAAVFAFGQGRKDAFTVEGLARRDRWPFPDESGAKPRAPAIADGPLAFLATSDVERLVKTLAAKGQPVRLSDDAGRYLCEELLYSLEYLKKAGKIRGPVLFCHVPPLGVKLKDEVVDAARVEKFVLDVLDAWREIDGDASRPKPEAAVRSDAVVRPVAFRIQAPAADATAREKEARAFVERYFKVWSDRDMDGYDDCFMTDASIQHIDGQGQLFTIPRPRFVASQRDAHRRSPSRMIEVPESIEIRFEQELARAVVYWKLTAGDRVQKGYDHFTLRRDRGRWRIVNLLFYSTDEE</sequence>
<evidence type="ECO:0000256" key="3">
    <source>
        <dbReference type="ARBA" id="ARBA00022490"/>
    </source>
</evidence>
<evidence type="ECO:0000313" key="9">
    <source>
        <dbReference type="EMBL" id="MDG3006157.1"/>
    </source>
</evidence>
<evidence type="ECO:0000256" key="8">
    <source>
        <dbReference type="ARBA" id="ARBA00031559"/>
    </source>
</evidence>
<name>A0ABT6FF04_9BACT</name>
<dbReference type="RefSeq" id="WP_277862458.1">
    <property type="nucleotide sequence ID" value="NZ_JARRAG010000002.1"/>
</dbReference>
<reference evidence="9 10" key="1">
    <citation type="submission" date="2023-03" db="EMBL/GenBank/DDBJ databases">
        <title>Paludisphaera mucosa sp. nov. a novel planctomycete from northern fen.</title>
        <authorList>
            <person name="Ivanova A."/>
        </authorList>
    </citation>
    <scope>NUCLEOTIDE SEQUENCE [LARGE SCALE GENOMIC DNA]</scope>
    <source>
        <strain evidence="9 10">Pla2</strain>
    </source>
</reference>
<dbReference type="Gene3D" id="3.40.630.20">
    <property type="entry name" value="Peptidase C15, pyroglutamyl peptidase I-like"/>
    <property type="match status" value="1"/>
</dbReference>
<dbReference type="Proteomes" id="UP001216907">
    <property type="component" value="Unassembled WGS sequence"/>
</dbReference>
<evidence type="ECO:0000256" key="5">
    <source>
        <dbReference type="ARBA" id="ARBA00022801"/>
    </source>
</evidence>
<dbReference type="CDD" id="cd00501">
    <property type="entry name" value="Peptidase_C15"/>
    <property type="match status" value="1"/>
</dbReference>
<dbReference type="InterPro" id="IPR036440">
    <property type="entry name" value="Peptidase_C15-like_sf"/>
</dbReference>
<gene>
    <name evidence="9" type="ORF">PZE19_20485</name>
</gene>
<keyword evidence="5" id="KW-0378">Hydrolase</keyword>
<dbReference type="PANTHER" id="PTHR23402:SF1">
    <property type="entry name" value="PYROGLUTAMYL-PEPTIDASE I"/>
    <property type="match status" value="1"/>
</dbReference>
<dbReference type="Pfam" id="PF12893">
    <property type="entry name" value="Lumazine_bd_2"/>
    <property type="match status" value="1"/>
</dbReference>
<dbReference type="SUPFAM" id="SSF53182">
    <property type="entry name" value="Pyrrolidone carboxyl peptidase (pyroglutamate aminopeptidase)"/>
    <property type="match status" value="1"/>
</dbReference>
<keyword evidence="3" id="KW-0963">Cytoplasm</keyword>
<dbReference type="InterPro" id="IPR000816">
    <property type="entry name" value="Peptidase_C15"/>
</dbReference>
<dbReference type="InterPro" id="IPR016125">
    <property type="entry name" value="Peptidase_C15-like"/>
</dbReference>
<dbReference type="SUPFAM" id="SSF54427">
    <property type="entry name" value="NTF2-like"/>
    <property type="match status" value="1"/>
</dbReference>
<dbReference type="CDD" id="cd00531">
    <property type="entry name" value="NTF2_like"/>
    <property type="match status" value="1"/>
</dbReference>
<keyword evidence="10" id="KW-1185">Reference proteome</keyword>
<dbReference type="InterPro" id="IPR032710">
    <property type="entry name" value="NTF2-like_dom_sf"/>
</dbReference>
<comment type="caution">
    <text evidence="9">The sequence shown here is derived from an EMBL/GenBank/DDBJ whole genome shotgun (WGS) entry which is preliminary data.</text>
</comment>
<keyword evidence="4" id="KW-0645">Protease</keyword>
<evidence type="ECO:0000256" key="2">
    <source>
        <dbReference type="ARBA" id="ARBA00019191"/>
    </source>
</evidence>
<organism evidence="9 10">
    <name type="scientific">Paludisphaera mucosa</name>
    <dbReference type="NCBI Taxonomy" id="3030827"/>
    <lineage>
        <taxon>Bacteria</taxon>
        <taxon>Pseudomonadati</taxon>
        <taxon>Planctomycetota</taxon>
        <taxon>Planctomycetia</taxon>
        <taxon>Isosphaerales</taxon>
        <taxon>Isosphaeraceae</taxon>
        <taxon>Paludisphaera</taxon>
    </lineage>
</organism>
<evidence type="ECO:0000313" key="10">
    <source>
        <dbReference type="Proteomes" id="UP001216907"/>
    </source>
</evidence>
<evidence type="ECO:0000256" key="1">
    <source>
        <dbReference type="ARBA" id="ARBA00006641"/>
    </source>
</evidence>
<keyword evidence="6" id="KW-0788">Thiol protease</keyword>
<dbReference type="Pfam" id="PF01470">
    <property type="entry name" value="Peptidase_C15"/>
    <property type="match status" value="1"/>
</dbReference>
<protein>
    <recommendedName>
        <fullName evidence="2">Pyrrolidone-carboxylate peptidase</fullName>
    </recommendedName>
    <alternativeName>
        <fullName evidence="7">5-oxoprolyl-peptidase</fullName>
    </alternativeName>
    <alternativeName>
        <fullName evidence="8">Pyroglutamyl-peptidase I</fullName>
    </alternativeName>
</protein>
<proteinExistence type="inferred from homology"/>
<dbReference type="InterPro" id="IPR039437">
    <property type="entry name" value="FrzH/put_lumazine-bd"/>
</dbReference>
<accession>A0ABT6FF04</accession>
<evidence type="ECO:0000256" key="6">
    <source>
        <dbReference type="ARBA" id="ARBA00022807"/>
    </source>
</evidence>
<comment type="similarity">
    <text evidence="1">Belongs to the peptidase C15 family.</text>
</comment>
<dbReference type="Gene3D" id="3.10.450.50">
    <property type="match status" value="1"/>
</dbReference>
<dbReference type="EMBL" id="JARRAG010000002">
    <property type="protein sequence ID" value="MDG3006157.1"/>
    <property type="molecule type" value="Genomic_DNA"/>
</dbReference>
<dbReference type="PANTHER" id="PTHR23402">
    <property type="entry name" value="PROTEASE FAMILY C15 PYROGLUTAMYL-PEPTIDASE I-RELATED"/>
    <property type="match status" value="1"/>
</dbReference>
<evidence type="ECO:0000256" key="4">
    <source>
        <dbReference type="ARBA" id="ARBA00022670"/>
    </source>
</evidence>